<dbReference type="RefSeq" id="WP_182574828.1">
    <property type="nucleotide sequence ID" value="NZ_JACJHY010000017.1"/>
</dbReference>
<protein>
    <recommendedName>
        <fullName evidence="12">UDP-N-acetylglucosamine 1-carboxyvinyltransferase</fullName>
        <ecNumber evidence="12">2.5.1.7</ecNumber>
    </recommendedName>
    <alternativeName>
        <fullName evidence="12">Enoylpyruvate transferase</fullName>
    </alternativeName>
    <alternativeName>
        <fullName evidence="12">UDP-N-acetylglucosamine enolpyruvyl transferase</fullName>
        <shortName evidence="12">EPT</shortName>
    </alternativeName>
</protein>
<evidence type="ECO:0000256" key="2">
    <source>
        <dbReference type="ARBA" id="ARBA00004752"/>
    </source>
</evidence>
<evidence type="ECO:0000256" key="9">
    <source>
        <dbReference type="ARBA" id="ARBA00023316"/>
    </source>
</evidence>
<feature type="binding site" evidence="12">
    <location>
        <begin position="131"/>
        <end position="135"/>
    </location>
    <ligand>
        <name>UDP-N-acetyl-alpha-D-glucosamine</name>
        <dbReference type="ChEBI" id="CHEBI:57705"/>
    </ligand>
</feature>
<dbReference type="InterPro" id="IPR001986">
    <property type="entry name" value="Enolpyruvate_Tfrase_dom"/>
</dbReference>
<comment type="caution">
    <text evidence="14">The sequence shown here is derived from an EMBL/GenBank/DDBJ whole genome shotgun (WGS) entry which is preliminary data.</text>
</comment>
<accession>A0ABR6C9G9</accession>
<feature type="binding site" evidence="12">
    <location>
        <position position="339"/>
    </location>
    <ligand>
        <name>UDP-N-acetyl-alpha-D-glucosamine</name>
        <dbReference type="ChEBI" id="CHEBI:57705"/>
    </ligand>
</feature>
<gene>
    <name evidence="12" type="primary">murA</name>
    <name evidence="14" type="ORF">HNQ97_003673</name>
</gene>
<reference evidence="14 15" key="1">
    <citation type="submission" date="2020-08" db="EMBL/GenBank/DDBJ databases">
        <title>Genomic Encyclopedia of Type Strains, Phase IV (KMG-IV): sequencing the most valuable type-strain genomes for metagenomic binning, comparative biology and taxonomic classification.</title>
        <authorList>
            <person name="Goeker M."/>
        </authorList>
    </citation>
    <scope>NUCLEOTIDE SEQUENCE [LARGE SCALE GENOMIC DNA]</scope>
    <source>
        <strain evidence="14 15">DSM 17455</strain>
    </source>
</reference>
<feature type="binding site" evidence="12">
    <location>
        <position position="317"/>
    </location>
    <ligand>
        <name>UDP-N-acetyl-alpha-D-glucosamine</name>
        <dbReference type="ChEBI" id="CHEBI:57705"/>
    </ligand>
</feature>
<feature type="modified residue" description="2-(S-cysteinyl)pyruvic acid O-phosphothioketal" evidence="12">
    <location>
        <position position="126"/>
    </location>
</feature>
<keyword evidence="8 12" id="KW-0131">Cell cycle</keyword>
<organism evidence="14 15">
    <name type="scientific">Aminobacter ciceronei</name>
    <dbReference type="NCBI Taxonomy" id="150723"/>
    <lineage>
        <taxon>Bacteria</taxon>
        <taxon>Pseudomonadati</taxon>
        <taxon>Pseudomonadota</taxon>
        <taxon>Alphaproteobacteria</taxon>
        <taxon>Hyphomicrobiales</taxon>
        <taxon>Phyllobacteriaceae</taxon>
        <taxon>Aminobacter</taxon>
    </lineage>
</organism>
<dbReference type="Gene3D" id="3.65.10.10">
    <property type="entry name" value="Enolpyruvate transferase domain"/>
    <property type="match status" value="2"/>
</dbReference>
<evidence type="ECO:0000256" key="11">
    <source>
        <dbReference type="ARBA" id="ARBA00047527"/>
    </source>
</evidence>
<keyword evidence="6 12" id="KW-0133">Cell shape</keyword>
<dbReference type="NCBIfam" id="NF006873">
    <property type="entry name" value="PRK09369.1"/>
    <property type="match status" value="1"/>
</dbReference>
<evidence type="ECO:0000259" key="13">
    <source>
        <dbReference type="Pfam" id="PF00275"/>
    </source>
</evidence>
<evidence type="ECO:0000256" key="5">
    <source>
        <dbReference type="ARBA" id="ARBA00022679"/>
    </source>
</evidence>
<dbReference type="CDD" id="cd01555">
    <property type="entry name" value="UdpNAET"/>
    <property type="match status" value="1"/>
</dbReference>
<dbReference type="EMBL" id="JACJHZ010000017">
    <property type="protein sequence ID" value="MBA9021667.1"/>
    <property type="molecule type" value="Genomic_DNA"/>
</dbReference>
<dbReference type="EC" id="2.5.1.7" evidence="12"/>
<feature type="domain" description="Enolpyruvate transferase" evidence="13">
    <location>
        <begin position="8"/>
        <end position="418"/>
    </location>
</feature>
<comment type="catalytic activity">
    <reaction evidence="11 12">
        <text>phosphoenolpyruvate + UDP-N-acetyl-alpha-D-glucosamine = UDP-N-acetyl-3-O-(1-carboxyvinyl)-alpha-D-glucosamine + phosphate</text>
        <dbReference type="Rhea" id="RHEA:18681"/>
        <dbReference type="ChEBI" id="CHEBI:43474"/>
        <dbReference type="ChEBI" id="CHEBI:57705"/>
        <dbReference type="ChEBI" id="CHEBI:58702"/>
        <dbReference type="ChEBI" id="CHEBI:68483"/>
        <dbReference type="EC" id="2.5.1.7"/>
    </reaction>
</comment>
<keyword evidence="5 12" id="KW-0808">Transferase</keyword>
<sequence length="430" mass="45772">MDRIRIVGGNELTGTIPISGAKNAALPLMIASLLTDDTLTLENVPHLADVEQLIRILGNHGVDYSVSGRRERQGEGYSRTISFTARNIVDTTAPYELVSKMRASFWVIGPLLARMGEAKVSLPGGCAIGTRPVDLFIDGLQALGADIDVENGYAVAKARNKRLTGNRYVFPKISVGATHVLMMAATLARGETVLENAAREPEVVNLAECLNAMGARITGQGTSTITIEGVDSLSGARHRVIPDRIETGTYAMAVAMTGGDVLLEGARADLLQGALDVLSRTGAEIIPTNSGIRVLRNGAGITPVDVVTEPFPGFPTDLQAQFMGLMTMSKGKSKITETIFENRFMHVQELARLGAHITLSGQTAIVEGVSKLKGAPVMATDLRASVSLVIAGLAAEGETVVNRVYHLDRGFERLEEKLSRCGAVIERISG</sequence>
<evidence type="ECO:0000256" key="12">
    <source>
        <dbReference type="HAMAP-Rule" id="MF_00111"/>
    </source>
</evidence>
<keyword evidence="7 12" id="KW-0573">Peptidoglycan synthesis</keyword>
<name>A0ABR6C9G9_9HYPH</name>
<evidence type="ECO:0000256" key="7">
    <source>
        <dbReference type="ARBA" id="ARBA00022984"/>
    </source>
</evidence>
<keyword evidence="9 12" id="KW-0961">Cell wall biogenesis/degradation</keyword>
<proteinExistence type="inferred from homology"/>
<comment type="pathway">
    <text evidence="2 12">Cell wall biogenesis; peptidoglycan biosynthesis.</text>
</comment>
<dbReference type="SUPFAM" id="SSF55205">
    <property type="entry name" value="EPT/RTPC-like"/>
    <property type="match status" value="1"/>
</dbReference>
<dbReference type="GO" id="GO:0008760">
    <property type="term" value="F:UDP-N-acetylglucosamine 1-carboxyvinyltransferase activity"/>
    <property type="evidence" value="ECO:0007669"/>
    <property type="project" value="UniProtKB-EC"/>
</dbReference>
<evidence type="ECO:0000256" key="10">
    <source>
        <dbReference type="ARBA" id="ARBA00038367"/>
    </source>
</evidence>
<comment type="caution">
    <text evidence="12">Lacks conserved residue(s) required for the propagation of feature annotation.</text>
</comment>
<feature type="active site" description="Proton donor" evidence="12">
    <location>
        <position position="126"/>
    </location>
</feature>
<dbReference type="InterPro" id="IPR036968">
    <property type="entry name" value="Enolpyruvate_Tfrase_sf"/>
</dbReference>
<keyword evidence="15" id="KW-1185">Reference proteome</keyword>
<feature type="binding site" evidence="12">
    <location>
        <position position="102"/>
    </location>
    <ligand>
        <name>UDP-N-acetyl-alpha-D-glucosamine</name>
        <dbReference type="ChEBI" id="CHEBI:57705"/>
    </ligand>
</feature>
<dbReference type="Proteomes" id="UP000587524">
    <property type="component" value="Unassembled WGS sequence"/>
</dbReference>
<dbReference type="PANTHER" id="PTHR43783">
    <property type="entry name" value="UDP-N-ACETYLGLUCOSAMINE 1-CARBOXYVINYLTRANSFERASE"/>
    <property type="match status" value="1"/>
</dbReference>
<evidence type="ECO:0000256" key="1">
    <source>
        <dbReference type="ARBA" id="ARBA00004496"/>
    </source>
</evidence>
<dbReference type="InterPro" id="IPR050068">
    <property type="entry name" value="MurA_subfamily"/>
</dbReference>
<evidence type="ECO:0000256" key="4">
    <source>
        <dbReference type="ARBA" id="ARBA00022618"/>
    </source>
</evidence>
<dbReference type="Pfam" id="PF00275">
    <property type="entry name" value="EPSP_synthase"/>
    <property type="match status" value="1"/>
</dbReference>
<dbReference type="InterPro" id="IPR013792">
    <property type="entry name" value="RNA3'P_cycl/enolpyr_Trfase_a/b"/>
</dbReference>
<evidence type="ECO:0000256" key="3">
    <source>
        <dbReference type="ARBA" id="ARBA00022490"/>
    </source>
</evidence>
<evidence type="ECO:0000313" key="14">
    <source>
        <dbReference type="EMBL" id="MBA9021667.1"/>
    </source>
</evidence>
<keyword evidence="12" id="KW-0670">Pyruvate</keyword>
<comment type="similarity">
    <text evidence="10 12">Belongs to the EPSP synthase family. MurA subfamily.</text>
</comment>
<evidence type="ECO:0000256" key="6">
    <source>
        <dbReference type="ARBA" id="ARBA00022960"/>
    </source>
</evidence>
<evidence type="ECO:0000256" key="8">
    <source>
        <dbReference type="ARBA" id="ARBA00023306"/>
    </source>
</evidence>
<feature type="binding site" evidence="12">
    <location>
        <begin position="22"/>
        <end position="23"/>
    </location>
    <ligand>
        <name>phosphoenolpyruvate</name>
        <dbReference type="ChEBI" id="CHEBI:58702"/>
    </ligand>
</feature>
<dbReference type="HAMAP" id="MF_00111">
    <property type="entry name" value="MurA"/>
    <property type="match status" value="1"/>
</dbReference>
<comment type="subcellular location">
    <subcellularLocation>
        <location evidence="1 12">Cytoplasm</location>
    </subcellularLocation>
</comment>
<dbReference type="InterPro" id="IPR005750">
    <property type="entry name" value="UDP_GlcNAc_COvinyl_MurA"/>
</dbReference>
<evidence type="ECO:0000313" key="15">
    <source>
        <dbReference type="Proteomes" id="UP000587524"/>
    </source>
</evidence>
<keyword evidence="3 12" id="KW-0963">Cytoplasm</keyword>
<keyword evidence="4 12" id="KW-0132">Cell division</keyword>
<dbReference type="NCBIfam" id="TIGR01072">
    <property type="entry name" value="murA"/>
    <property type="match status" value="1"/>
</dbReference>
<dbReference type="PANTHER" id="PTHR43783:SF1">
    <property type="entry name" value="UDP-N-ACETYLGLUCOSAMINE 1-CARBOXYVINYLTRANSFERASE"/>
    <property type="match status" value="1"/>
</dbReference>
<comment type="function">
    <text evidence="12">Cell wall formation. Adds enolpyruvyl to UDP-N-acetylglucosamine.</text>
</comment>